<dbReference type="InterPro" id="IPR005119">
    <property type="entry name" value="LysR_subst-bd"/>
</dbReference>
<evidence type="ECO:0000313" key="7">
    <source>
        <dbReference type="Proteomes" id="UP000235347"/>
    </source>
</evidence>
<evidence type="ECO:0000313" key="6">
    <source>
        <dbReference type="EMBL" id="PMS15158.1"/>
    </source>
</evidence>
<dbReference type="PANTHER" id="PTHR30537">
    <property type="entry name" value="HTH-TYPE TRANSCRIPTIONAL REGULATOR"/>
    <property type="match status" value="1"/>
</dbReference>
<dbReference type="Pfam" id="PF00126">
    <property type="entry name" value="HTH_1"/>
    <property type="match status" value="1"/>
</dbReference>
<dbReference type="Gene3D" id="1.10.10.10">
    <property type="entry name" value="Winged helix-like DNA-binding domain superfamily/Winged helix DNA-binding domain"/>
    <property type="match status" value="1"/>
</dbReference>
<dbReference type="InterPro" id="IPR058163">
    <property type="entry name" value="LysR-type_TF_proteobact-type"/>
</dbReference>
<dbReference type="Gene3D" id="3.40.190.290">
    <property type="match status" value="1"/>
</dbReference>
<evidence type="ECO:0000256" key="2">
    <source>
        <dbReference type="ARBA" id="ARBA00023015"/>
    </source>
</evidence>
<dbReference type="Proteomes" id="UP000235347">
    <property type="component" value="Unassembled WGS sequence"/>
</dbReference>
<dbReference type="AlphaFoldDB" id="A0A2N7VDC0"/>
<reference evidence="6 7" key="1">
    <citation type="submission" date="2018-01" db="EMBL/GenBank/DDBJ databases">
        <title>Whole genome analyses suggest that Burkholderia sensu lato contains two further novel genera in the rhizoxinica-symbiotica group Mycetohabitans gen. nov., and Trinickia gen. nov.: implications for the evolution of diazotrophy and nodulation in the Burkholderiaceae.</title>
        <authorList>
            <person name="Estrada-de los Santos P."/>
            <person name="Palmer M."/>
            <person name="Chavez-Ramirez B."/>
            <person name="Beukes C."/>
            <person name="Steenkamp E.T."/>
            <person name="Hirsch A.M."/>
            <person name="Manyaka P."/>
            <person name="Maluk M."/>
            <person name="Lafos M."/>
            <person name="Crook M."/>
            <person name="Gross E."/>
            <person name="Simon M.F."/>
            <person name="Bueno dos Reis Junior F."/>
            <person name="Poole P.S."/>
            <person name="Venter S.N."/>
            <person name="James E.K."/>
        </authorList>
    </citation>
    <scope>NUCLEOTIDE SEQUENCE [LARGE SCALE GENOMIC DNA]</scope>
    <source>
        <strain evidence="6 7">GP25-8</strain>
    </source>
</reference>
<protein>
    <submittedName>
        <fullName evidence="6">LysR family transcriptional regulator</fullName>
    </submittedName>
</protein>
<evidence type="ECO:0000256" key="4">
    <source>
        <dbReference type="ARBA" id="ARBA00023163"/>
    </source>
</evidence>
<organism evidence="6 7">
    <name type="scientific">Trinickia soli</name>
    <dbReference type="NCBI Taxonomy" id="380675"/>
    <lineage>
        <taxon>Bacteria</taxon>
        <taxon>Pseudomonadati</taxon>
        <taxon>Pseudomonadota</taxon>
        <taxon>Betaproteobacteria</taxon>
        <taxon>Burkholderiales</taxon>
        <taxon>Burkholderiaceae</taxon>
        <taxon>Trinickia</taxon>
    </lineage>
</organism>
<dbReference type="CDD" id="cd08422">
    <property type="entry name" value="PBP2_CrgA_like"/>
    <property type="match status" value="1"/>
</dbReference>
<dbReference type="InterPro" id="IPR000847">
    <property type="entry name" value="LysR_HTH_N"/>
</dbReference>
<sequence length="295" mass="33462">MRVFCQIVDSGSMAQAARVLGLAPATVTGVLARVEKKLGVRLLDRTTRRINVTEAGRLWYVHANRIIEQSMEAEDAVRSLAAEPRGALRVTLPLGVAMTFVYPHLHEFSMQFPKIDLDLQVSDRIVDLVGNRFDLALRAGHAKDSDLMIRRLLSYRRITCASARYLALNGAPEHPLDLLKHQCLLYRHEPHSLHWEYRIDGVTVKIPVKGAYASNESHALLAWARTGLGITIQPEWLVNDDLRNGRLIRLLDDYAMNMPSEWPAIYAVFPKARNRPKKVEAFVQFFAGKMKEHYS</sequence>
<comment type="similarity">
    <text evidence="1">Belongs to the LysR transcriptional regulatory family.</text>
</comment>
<name>A0A2N7VDC0_9BURK</name>
<dbReference type="PANTHER" id="PTHR30537:SF66">
    <property type="entry name" value="IRON-REGULATED VIRULENCE REGULATORY PROTEIN IRGB"/>
    <property type="match status" value="1"/>
</dbReference>
<dbReference type="FunFam" id="1.10.10.10:FF:000001">
    <property type="entry name" value="LysR family transcriptional regulator"/>
    <property type="match status" value="1"/>
</dbReference>
<accession>A0A2N7VDC0</accession>
<dbReference type="GO" id="GO:0006351">
    <property type="term" value="P:DNA-templated transcription"/>
    <property type="evidence" value="ECO:0007669"/>
    <property type="project" value="TreeGrafter"/>
</dbReference>
<dbReference type="PROSITE" id="PS50931">
    <property type="entry name" value="HTH_LYSR"/>
    <property type="match status" value="1"/>
</dbReference>
<dbReference type="SUPFAM" id="SSF46785">
    <property type="entry name" value="Winged helix' DNA-binding domain"/>
    <property type="match status" value="1"/>
</dbReference>
<evidence type="ECO:0000259" key="5">
    <source>
        <dbReference type="PROSITE" id="PS50931"/>
    </source>
</evidence>
<dbReference type="GO" id="GO:0043565">
    <property type="term" value="F:sequence-specific DNA binding"/>
    <property type="evidence" value="ECO:0007669"/>
    <property type="project" value="TreeGrafter"/>
</dbReference>
<dbReference type="InterPro" id="IPR036388">
    <property type="entry name" value="WH-like_DNA-bd_sf"/>
</dbReference>
<evidence type="ECO:0000256" key="3">
    <source>
        <dbReference type="ARBA" id="ARBA00023125"/>
    </source>
</evidence>
<comment type="caution">
    <text evidence="6">The sequence shown here is derived from an EMBL/GenBank/DDBJ whole genome shotgun (WGS) entry which is preliminary data.</text>
</comment>
<dbReference type="EMBL" id="PNYB01000060">
    <property type="protein sequence ID" value="PMS15158.1"/>
    <property type="molecule type" value="Genomic_DNA"/>
</dbReference>
<dbReference type="SUPFAM" id="SSF53850">
    <property type="entry name" value="Periplasmic binding protein-like II"/>
    <property type="match status" value="1"/>
</dbReference>
<keyword evidence="7" id="KW-1185">Reference proteome</keyword>
<keyword evidence="4" id="KW-0804">Transcription</keyword>
<keyword evidence="3" id="KW-0238">DNA-binding</keyword>
<evidence type="ECO:0000256" key="1">
    <source>
        <dbReference type="ARBA" id="ARBA00009437"/>
    </source>
</evidence>
<proteinExistence type="inferred from homology"/>
<dbReference type="GO" id="GO:0003700">
    <property type="term" value="F:DNA-binding transcription factor activity"/>
    <property type="evidence" value="ECO:0007669"/>
    <property type="project" value="InterPro"/>
</dbReference>
<dbReference type="InterPro" id="IPR036390">
    <property type="entry name" value="WH_DNA-bd_sf"/>
</dbReference>
<feature type="domain" description="HTH lysR-type" evidence="5">
    <location>
        <begin position="1"/>
        <end position="53"/>
    </location>
</feature>
<keyword evidence="2" id="KW-0805">Transcription regulation</keyword>
<dbReference type="Pfam" id="PF03466">
    <property type="entry name" value="LysR_substrate"/>
    <property type="match status" value="1"/>
</dbReference>
<gene>
    <name evidence="6" type="ORF">C0Z19_27635</name>
</gene>